<dbReference type="InterPro" id="IPR005135">
    <property type="entry name" value="Endo/exonuclease/phosphatase"/>
</dbReference>
<reference evidence="2 3" key="1">
    <citation type="submission" date="2023-02" db="EMBL/GenBank/DDBJ databases">
        <title>LHISI_Scaffold_Assembly.</title>
        <authorList>
            <person name="Stuart O.P."/>
            <person name="Cleave R."/>
            <person name="Magrath M.J.L."/>
            <person name="Mikheyev A.S."/>
        </authorList>
    </citation>
    <scope>NUCLEOTIDE SEQUENCE [LARGE SCALE GENOMIC DNA]</scope>
    <source>
        <strain evidence="2">Daus_M_001</strain>
        <tissue evidence="2">Leg muscle</tissue>
    </source>
</reference>
<dbReference type="InterPro" id="IPR036691">
    <property type="entry name" value="Endo/exonu/phosph_ase_sf"/>
</dbReference>
<evidence type="ECO:0000313" key="2">
    <source>
        <dbReference type="EMBL" id="KAJ8881587.1"/>
    </source>
</evidence>
<dbReference type="EMBL" id="JARBHB010000006">
    <property type="protein sequence ID" value="KAJ8881587.1"/>
    <property type="molecule type" value="Genomic_DNA"/>
</dbReference>
<feature type="domain" description="Endonuclease/exonuclease/phosphatase" evidence="1">
    <location>
        <begin position="5"/>
        <end position="174"/>
    </location>
</feature>
<sequence length="299" mass="34360">MDEIGTLINTEGNVAIVAITESWMNSNETKYYNIEGYDSFFACRDVKIGGGTCIFVKRATWTDVLKDLIEEEHSLLHVQLDMFLQKIENLLRNVQSSYIIVIGDFNIDSLSNSKEMQDYSDLITMYGFYQVNTIFPTRCSKTTNSLIDHVLVNKTQYVFRICNIGSIDSCISDHNVIVSEVTTGINKKLLSRGKENESETDHRIKINYSNLNIYLEGKLCSDTLGSEEDSNRMYNELIRHIKTGYAANNTDCNTKKRKRYNINPIRETWVIQELIQIIHSRDTLQSKVKANPHNEQLKT</sequence>
<protein>
    <recommendedName>
        <fullName evidence="1">Endonuclease/exonuclease/phosphatase domain-containing protein</fullName>
    </recommendedName>
</protein>
<comment type="caution">
    <text evidence="2">The sequence shown here is derived from an EMBL/GenBank/DDBJ whole genome shotgun (WGS) entry which is preliminary data.</text>
</comment>
<dbReference type="Pfam" id="PF03372">
    <property type="entry name" value="Exo_endo_phos"/>
    <property type="match status" value="1"/>
</dbReference>
<name>A0ABQ9HBD4_9NEOP</name>
<dbReference type="Proteomes" id="UP001159363">
    <property type="component" value="Chromosome 5"/>
</dbReference>
<evidence type="ECO:0000313" key="3">
    <source>
        <dbReference type="Proteomes" id="UP001159363"/>
    </source>
</evidence>
<organism evidence="2 3">
    <name type="scientific">Dryococelus australis</name>
    <dbReference type="NCBI Taxonomy" id="614101"/>
    <lineage>
        <taxon>Eukaryota</taxon>
        <taxon>Metazoa</taxon>
        <taxon>Ecdysozoa</taxon>
        <taxon>Arthropoda</taxon>
        <taxon>Hexapoda</taxon>
        <taxon>Insecta</taxon>
        <taxon>Pterygota</taxon>
        <taxon>Neoptera</taxon>
        <taxon>Polyneoptera</taxon>
        <taxon>Phasmatodea</taxon>
        <taxon>Verophasmatodea</taxon>
        <taxon>Anareolatae</taxon>
        <taxon>Phasmatidae</taxon>
        <taxon>Eurycanthinae</taxon>
        <taxon>Dryococelus</taxon>
    </lineage>
</organism>
<dbReference type="Gene3D" id="3.60.10.10">
    <property type="entry name" value="Endonuclease/exonuclease/phosphatase"/>
    <property type="match status" value="1"/>
</dbReference>
<accession>A0ABQ9HBD4</accession>
<gene>
    <name evidence="2" type="ORF">PR048_018071</name>
</gene>
<proteinExistence type="predicted"/>
<dbReference type="SUPFAM" id="SSF56219">
    <property type="entry name" value="DNase I-like"/>
    <property type="match status" value="1"/>
</dbReference>
<keyword evidence="3" id="KW-1185">Reference proteome</keyword>
<evidence type="ECO:0000259" key="1">
    <source>
        <dbReference type="Pfam" id="PF03372"/>
    </source>
</evidence>